<dbReference type="InterPro" id="IPR004299">
    <property type="entry name" value="MBOAT_fam"/>
</dbReference>
<evidence type="ECO:0000256" key="4">
    <source>
        <dbReference type="ARBA" id="ARBA00022475"/>
    </source>
</evidence>
<keyword evidence="11" id="KW-0997">Cell inner membrane</keyword>
<dbReference type="EC" id="2.3.1.-" evidence="11"/>
<keyword evidence="9 11" id="KW-0472">Membrane</keyword>
<feature type="transmembrane region" description="Helical" evidence="12">
    <location>
        <begin position="406"/>
        <end position="424"/>
    </location>
</feature>
<dbReference type="RefSeq" id="WP_213403205.1">
    <property type="nucleotide sequence ID" value="NZ_JAGIBT010000001.1"/>
</dbReference>
<dbReference type="InterPro" id="IPR028362">
    <property type="entry name" value="AlgI"/>
</dbReference>
<keyword evidence="7 11" id="KW-0016">Alginate biosynthesis</keyword>
<accession>A0AB35BVY8</accession>
<evidence type="ECO:0000313" key="14">
    <source>
        <dbReference type="Proteomes" id="UP000680020"/>
    </source>
</evidence>
<organism evidence="13 14">
    <name type="scientific">Wohlfahrtiimonas chitiniclastica</name>
    <dbReference type="NCBI Taxonomy" id="400946"/>
    <lineage>
        <taxon>Bacteria</taxon>
        <taxon>Pseudomonadati</taxon>
        <taxon>Pseudomonadota</taxon>
        <taxon>Gammaproteobacteria</taxon>
        <taxon>Cardiobacteriales</taxon>
        <taxon>Ignatzschineriaceae</taxon>
        <taxon>Wohlfahrtiimonas</taxon>
    </lineage>
</organism>
<feature type="transmembrane region" description="Helical" evidence="12">
    <location>
        <begin position="6"/>
        <end position="25"/>
    </location>
</feature>
<evidence type="ECO:0000313" key="13">
    <source>
        <dbReference type="EMBL" id="MBS7823621.1"/>
    </source>
</evidence>
<dbReference type="GO" id="GO:0005886">
    <property type="term" value="C:plasma membrane"/>
    <property type="evidence" value="ECO:0007669"/>
    <property type="project" value="UniProtKB-SubCell"/>
</dbReference>
<keyword evidence="6 11" id="KW-0812">Transmembrane</keyword>
<evidence type="ECO:0000256" key="1">
    <source>
        <dbReference type="ARBA" id="ARBA00004651"/>
    </source>
</evidence>
<dbReference type="GO" id="GO:0016746">
    <property type="term" value="F:acyltransferase activity"/>
    <property type="evidence" value="ECO:0007669"/>
    <property type="project" value="UniProtKB-KW"/>
</dbReference>
<dbReference type="GO" id="GO:0042121">
    <property type="term" value="P:alginic acid biosynthetic process"/>
    <property type="evidence" value="ECO:0007669"/>
    <property type="project" value="UniProtKB-UniRule"/>
</dbReference>
<sequence length="469" mass="53609">MSYLSIEFAAAFVPFFVLYWCLRLVPALQNVLLLIVSYVLIALFNVDFALILGAYTVVIYLLSTGIAYSPHRKLWLTVAIIVAIGNLAVFKYYNFFIAEFMRQLAAWNIDLSMPIAEILLPIGISFYTFHSISYLVSVYHQEEKMPVSFFDFALFLSFFPSVIAGPINRAKLFLPQIQQQTPRTVLEPTRAMILLVSAVIKVYWLSAFLSYEYVKPIFDNPSAYHTFDLILGLWAYAFEIYFNFSGYTDLVTGIALLLGFRLPQNFNVPYMANNLKEFWQRWHISLSTWIRDYIYIPLGGSRGGFTRTQINVLIAMVLSGIWHGETLTFLIWGVIHGVGTIALNIGDRFWKKDGISSFSPFLARFLMFNYICLGWLFFRSATLSDAGDYALAMVSNYGDVMNHLETLAILVASVAVYYAYPWLLKGIAWIEKIIHMIHWTVLPFVLIVVLVLVIDWAPSGIPQFIYASF</sequence>
<evidence type="ECO:0000256" key="12">
    <source>
        <dbReference type="SAM" id="Phobius"/>
    </source>
</evidence>
<evidence type="ECO:0000256" key="7">
    <source>
        <dbReference type="ARBA" id="ARBA00022841"/>
    </source>
</evidence>
<keyword evidence="8 12" id="KW-1133">Transmembrane helix</keyword>
<feature type="transmembrane region" description="Helical" evidence="12">
    <location>
        <begin position="149"/>
        <end position="170"/>
    </location>
</feature>
<dbReference type="PANTHER" id="PTHR13285:SF23">
    <property type="entry name" value="TEICHOIC ACID D-ALANYLTRANSFERASE"/>
    <property type="match status" value="1"/>
</dbReference>
<dbReference type="PIRSF" id="PIRSF016636">
    <property type="entry name" value="AlgI_DltB"/>
    <property type="match status" value="1"/>
</dbReference>
<comment type="pathway">
    <text evidence="2 11">Glycan biosynthesis; alginate biosynthesis.</text>
</comment>
<evidence type="ECO:0000256" key="5">
    <source>
        <dbReference type="ARBA" id="ARBA00022679"/>
    </source>
</evidence>
<feature type="transmembrane region" description="Helical" evidence="12">
    <location>
        <begin position="32"/>
        <end position="62"/>
    </location>
</feature>
<dbReference type="Pfam" id="PF03062">
    <property type="entry name" value="MBOAT"/>
    <property type="match status" value="1"/>
</dbReference>
<reference evidence="13" key="1">
    <citation type="submission" date="2021-03" db="EMBL/GenBank/DDBJ databases">
        <title>Identification and antibiotic profiling of Wohlfahrtiimonas chitiniclastica, an underestimated human pathogen.</title>
        <authorList>
            <person name="Kopf A."/>
            <person name="Bunk B."/>
            <person name="Coldewey S."/>
            <person name="Gunzer F."/>
            <person name="Riedel T."/>
            <person name="Schroettner P."/>
        </authorList>
    </citation>
    <scope>NUCLEOTIDE SEQUENCE</scope>
    <source>
        <strain evidence="13">DSM 100917</strain>
    </source>
</reference>
<dbReference type="Proteomes" id="UP000680020">
    <property type="component" value="Unassembled WGS sequence"/>
</dbReference>
<keyword evidence="5 11" id="KW-0808">Transferase</keyword>
<feature type="transmembrane region" description="Helical" evidence="12">
    <location>
        <begin position="191"/>
        <end position="211"/>
    </location>
</feature>
<evidence type="ECO:0000256" key="2">
    <source>
        <dbReference type="ARBA" id="ARBA00005182"/>
    </source>
</evidence>
<name>A0AB35BVY8_9GAMM</name>
<evidence type="ECO:0000256" key="3">
    <source>
        <dbReference type="ARBA" id="ARBA00010323"/>
    </source>
</evidence>
<dbReference type="EMBL" id="JAGIBU010000001">
    <property type="protein sequence ID" value="MBS7823621.1"/>
    <property type="molecule type" value="Genomic_DNA"/>
</dbReference>
<feature type="transmembrane region" description="Helical" evidence="12">
    <location>
        <begin position="74"/>
        <end position="93"/>
    </location>
</feature>
<evidence type="ECO:0000256" key="6">
    <source>
        <dbReference type="ARBA" id="ARBA00022692"/>
    </source>
</evidence>
<protein>
    <recommendedName>
        <fullName evidence="11">Probable alginate O-acetylase</fullName>
        <ecNumber evidence="11">2.3.1.-</ecNumber>
    </recommendedName>
</protein>
<feature type="transmembrane region" description="Helical" evidence="12">
    <location>
        <begin position="358"/>
        <end position="378"/>
    </location>
</feature>
<dbReference type="InterPro" id="IPR024194">
    <property type="entry name" value="Ac/AlaTfrase_AlgI/DltB"/>
</dbReference>
<dbReference type="AlphaFoldDB" id="A0AB35BVY8"/>
<feature type="transmembrane region" description="Helical" evidence="12">
    <location>
        <begin position="436"/>
        <end position="454"/>
    </location>
</feature>
<evidence type="ECO:0000256" key="10">
    <source>
        <dbReference type="ARBA" id="ARBA00023315"/>
    </source>
</evidence>
<evidence type="ECO:0000256" key="11">
    <source>
        <dbReference type="PIRNR" id="PIRNR016636"/>
    </source>
</evidence>
<dbReference type="PANTHER" id="PTHR13285">
    <property type="entry name" value="ACYLTRANSFERASE"/>
    <property type="match status" value="1"/>
</dbReference>
<comment type="similarity">
    <text evidence="3 11">Belongs to the membrane-bound acyltransferase family.</text>
</comment>
<comment type="caution">
    <text evidence="13">The sequence shown here is derived from an EMBL/GenBank/DDBJ whole genome shotgun (WGS) entry which is preliminary data.</text>
</comment>
<evidence type="ECO:0000256" key="9">
    <source>
        <dbReference type="ARBA" id="ARBA00023136"/>
    </source>
</evidence>
<dbReference type="PIRSF" id="PIRSF500217">
    <property type="entry name" value="AlgI"/>
    <property type="match status" value="1"/>
</dbReference>
<keyword evidence="4 11" id="KW-1003">Cell membrane</keyword>
<comment type="subcellular location">
    <subcellularLocation>
        <location evidence="11">Cell inner membrane</location>
    </subcellularLocation>
    <subcellularLocation>
        <location evidence="1">Cell membrane</location>
        <topology evidence="1">Multi-pass membrane protein</topology>
    </subcellularLocation>
</comment>
<proteinExistence type="inferred from homology"/>
<keyword evidence="10 11" id="KW-0012">Acyltransferase</keyword>
<gene>
    <name evidence="13" type="ORF">J7561_00185</name>
</gene>
<evidence type="ECO:0000256" key="8">
    <source>
        <dbReference type="ARBA" id="ARBA00022989"/>
    </source>
</evidence>
<dbReference type="InterPro" id="IPR051085">
    <property type="entry name" value="MB_O-acyltransferase"/>
</dbReference>
<feature type="transmembrane region" description="Helical" evidence="12">
    <location>
        <begin position="105"/>
        <end position="129"/>
    </location>
</feature>